<dbReference type="EMBL" id="PDUG01000006">
    <property type="protein sequence ID" value="PIC18038.1"/>
    <property type="molecule type" value="Genomic_DNA"/>
</dbReference>
<proteinExistence type="predicted"/>
<name>A0A2G5SSU6_9PELO</name>
<feature type="coiled-coil region" evidence="1">
    <location>
        <begin position="14"/>
        <end position="41"/>
    </location>
</feature>
<reference evidence="4" key="1">
    <citation type="submission" date="2017-10" db="EMBL/GenBank/DDBJ databases">
        <title>Rapid genome shrinkage in a self-fertile nematode reveals novel sperm competition proteins.</title>
        <authorList>
            <person name="Yin D."/>
            <person name="Schwarz E.M."/>
            <person name="Thomas C.G."/>
            <person name="Felde R.L."/>
            <person name="Korf I.F."/>
            <person name="Cutter A.D."/>
            <person name="Schartner C.M."/>
            <person name="Ralston E.J."/>
            <person name="Meyer B.J."/>
            <person name="Haag E.S."/>
        </authorList>
    </citation>
    <scope>NUCLEOTIDE SEQUENCE [LARGE SCALE GENOMIC DNA]</scope>
    <source>
        <strain evidence="4">JU1422</strain>
    </source>
</reference>
<evidence type="ECO:0008006" key="5">
    <source>
        <dbReference type="Google" id="ProtNLM"/>
    </source>
</evidence>
<evidence type="ECO:0000313" key="3">
    <source>
        <dbReference type="EMBL" id="PIC18038.1"/>
    </source>
</evidence>
<sequence>MDDESEFFAMADQLEEERFKKREKEEEERLLKAEAAEVAERKSWGFIKRCLFVIGCLVFVFVAIFFAYGNRLQIECKMLGYGRLSTVFRRFCSGTNGFTRELNHEIEGNHDANRIELDEQPFLERY</sequence>
<protein>
    <recommendedName>
        <fullName evidence="5">Transmembrane protein</fullName>
    </recommendedName>
</protein>
<keyword evidence="2" id="KW-0472">Membrane</keyword>
<keyword evidence="2" id="KW-0812">Transmembrane</keyword>
<evidence type="ECO:0000256" key="2">
    <source>
        <dbReference type="SAM" id="Phobius"/>
    </source>
</evidence>
<evidence type="ECO:0000256" key="1">
    <source>
        <dbReference type="SAM" id="Coils"/>
    </source>
</evidence>
<dbReference type="Proteomes" id="UP000230233">
    <property type="component" value="Chromosome X"/>
</dbReference>
<dbReference type="AlphaFoldDB" id="A0A2G5SSU6"/>
<feature type="transmembrane region" description="Helical" evidence="2">
    <location>
        <begin position="50"/>
        <end position="69"/>
    </location>
</feature>
<gene>
    <name evidence="3" type="primary">Cnig_chr_X.g24074</name>
    <name evidence="3" type="ORF">B9Z55_024074</name>
</gene>
<accession>A0A2G5SSU6</accession>
<keyword evidence="1" id="KW-0175">Coiled coil</keyword>
<dbReference type="OrthoDB" id="10366710at2759"/>
<evidence type="ECO:0000313" key="4">
    <source>
        <dbReference type="Proteomes" id="UP000230233"/>
    </source>
</evidence>
<organism evidence="3 4">
    <name type="scientific">Caenorhabditis nigoni</name>
    <dbReference type="NCBI Taxonomy" id="1611254"/>
    <lineage>
        <taxon>Eukaryota</taxon>
        <taxon>Metazoa</taxon>
        <taxon>Ecdysozoa</taxon>
        <taxon>Nematoda</taxon>
        <taxon>Chromadorea</taxon>
        <taxon>Rhabditida</taxon>
        <taxon>Rhabditina</taxon>
        <taxon>Rhabditomorpha</taxon>
        <taxon>Rhabditoidea</taxon>
        <taxon>Rhabditidae</taxon>
        <taxon>Peloderinae</taxon>
        <taxon>Caenorhabditis</taxon>
    </lineage>
</organism>
<keyword evidence="2" id="KW-1133">Transmembrane helix</keyword>
<comment type="caution">
    <text evidence="3">The sequence shown here is derived from an EMBL/GenBank/DDBJ whole genome shotgun (WGS) entry which is preliminary data.</text>
</comment>
<keyword evidence="4" id="KW-1185">Reference proteome</keyword>